<evidence type="ECO:0000259" key="1">
    <source>
        <dbReference type="Pfam" id="PF07735"/>
    </source>
</evidence>
<evidence type="ECO:0000313" key="3">
    <source>
        <dbReference type="Proteomes" id="UP000001940"/>
    </source>
</evidence>
<dbReference type="EMBL" id="BX284605">
    <property type="protein sequence ID" value="CAB54330.1"/>
    <property type="molecule type" value="Genomic_DNA"/>
</dbReference>
<sequence length="265" mass="30356">MPPTAFPILKLPSGSCRTALLCLDFPSLINFSLVSERSKQCAVSLNLEVKELDLKINRKVNVCVEREQLSQVLIEWNPNEVDLKQLLEHCMHIFHEHSVSTLMISEGLQNWRPIHTALSSWECKSAILRSASDDTWFQKTIDRILIVSFLPMPMETRNACRRIIACPRKDTVWFMPYTFSDLLSTSSERVSSMAPISAEDYNLFLRLWAHGSNPALKLLTHKIFKNLDYSNQPGNAVRTIYKWDGTEASVKFDDVTLSLVTFRVH</sequence>
<dbReference type="CTD" id="190973"/>
<feature type="domain" description="Sdz-33 F-box" evidence="1">
    <location>
        <begin position="175"/>
        <end position="219"/>
    </location>
</feature>
<dbReference type="GeneID" id="190973"/>
<dbReference type="Pfam" id="PF07735">
    <property type="entry name" value="FBA_2"/>
    <property type="match status" value="1"/>
</dbReference>
<dbReference type="PANTHER" id="PTHR22899">
    <property type="entry name" value="CYCLIN-RELATED F-BOX FAMILY"/>
    <property type="match status" value="1"/>
</dbReference>
<dbReference type="PhylomeDB" id="Q9U2X5"/>
<gene>
    <name evidence="2 4" type="primary">fbxb-59</name>
    <name evidence="2" type="ORF">CELE_Y113G7B.8</name>
    <name evidence="4" type="ORF">Y113G7B.8</name>
</gene>
<dbReference type="AlphaFoldDB" id="Q9U2X5"/>
<dbReference type="PaxDb" id="6239-Y113G7B.8"/>
<accession>Q9U2X5</accession>
<dbReference type="Bgee" id="WBGene00013759">
    <property type="expression patterns" value="Expressed in embryo and 2 other cell types or tissues"/>
</dbReference>
<dbReference type="InParanoid" id="Q9U2X5"/>
<dbReference type="HOGENOM" id="CLU_028840_1_1_1"/>
<dbReference type="RefSeq" id="NP_507899.1">
    <property type="nucleotide sequence ID" value="NM_075498.4"/>
</dbReference>
<reference evidence="2 3" key="1">
    <citation type="journal article" date="1998" name="Science">
        <title>Genome sequence of the nematode C. elegans: a platform for investigating biology.</title>
        <authorList>
            <consortium name="The C. elegans sequencing consortium"/>
            <person name="Sulson J.E."/>
            <person name="Waterston R."/>
        </authorList>
    </citation>
    <scope>NUCLEOTIDE SEQUENCE [LARGE SCALE GENOMIC DNA]</scope>
    <source>
        <strain evidence="2 3">Bristol N2</strain>
    </source>
</reference>
<evidence type="ECO:0000313" key="4">
    <source>
        <dbReference type="WormBase" id="Y113G7B.8"/>
    </source>
</evidence>
<organism evidence="2 3">
    <name type="scientific">Caenorhabditis elegans</name>
    <dbReference type="NCBI Taxonomy" id="6239"/>
    <lineage>
        <taxon>Eukaryota</taxon>
        <taxon>Metazoa</taxon>
        <taxon>Ecdysozoa</taxon>
        <taxon>Nematoda</taxon>
        <taxon>Chromadorea</taxon>
        <taxon>Rhabditida</taxon>
        <taxon>Rhabditina</taxon>
        <taxon>Rhabditomorpha</taxon>
        <taxon>Rhabditoidea</taxon>
        <taxon>Rhabditidae</taxon>
        <taxon>Peloderinae</taxon>
        <taxon>Caenorhabditis</taxon>
    </lineage>
</organism>
<keyword evidence="3" id="KW-1185">Reference proteome</keyword>
<protein>
    <submittedName>
        <fullName evidence="2">F-box associated domain-containing protein</fullName>
    </submittedName>
</protein>
<dbReference type="STRING" id="6239.Y113G7B.8.1"/>
<proteinExistence type="predicted"/>
<dbReference type="WormBase" id="Y113G7B.8">
    <property type="protein sequence ID" value="CE23290"/>
    <property type="gene ID" value="WBGene00013759"/>
    <property type="gene designation" value="fbxb-59"/>
</dbReference>
<dbReference type="KEGG" id="cel:CELE_Y113G7B.8"/>
<dbReference type="InterPro" id="IPR053222">
    <property type="entry name" value="Zygotic_Embryogenesis-Asso"/>
</dbReference>
<evidence type="ECO:0000313" key="2">
    <source>
        <dbReference type="EMBL" id="CAB54330.1"/>
    </source>
</evidence>
<name>Q9U2X5_CAEEL</name>
<dbReference type="UCSC" id="Y113G7B.8">
    <property type="organism name" value="c. elegans"/>
</dbReference>
<dbReference type="AGR" id="WB:WBGene00013759"/>
<dbReference type="InterPro" id="IPR012885">
    <property type="entry name" value="F-box_Sdz-33"/>
</dbReference>
<dbReference type="PANTHER" id="PTHR22899:SF0">
    <property type="entry name" value="F-BOX ASSOCIATED DOMAIN-CONTAINING PROTEIN-RELATED"/>
    <property type="match status" value="1"/>
</dbReference>
<dbReference type="PIR" id="T26442">
    <property type="entry name" value="T26442"/>
</dbReference>
<dbReference type="Proteomes" id="UP000001940">
    <property type="component" value="Chromosome V"/>
</dbReference>